<dbReference type="Proteomes" id="UP001202248">
    <property type="component" value="Unassembled WGS sequence"/>
</dbReference>
<dbReference type="EMBL" id="JAKWBL010000002">
    <property type="protein sequence ID" value="MCH5598435.1"/>
    <property type="molecule type" value="Genomic_DNA"/>
</dbReference>
<dbReference type="PANTHER" id="PTHR13799:SF14">
    <property type="entry name" value="GTP CYCLOHYDROLASE 1 TYPE 2 HOMOLOG"/>
    <property type="match status" value="1"/>
</dbReference>
<evidence type="ECO:0000256" key="2">
    <source>
        <dbReference type="ARBA" id="ARBA00022723"/>
    </source>
</evidence>
<proteinExistence type="inferred from homology"/>
<evidence type="ECO:0000256" key="1">
    <source>
        <dbReference type="ARBA" id="ARBA00006964"/>
    </source>
</evidence>
<comment type="caution">
    <text evidence="3">The sequence shown here is derived from an EMBL/GenBank/DDBJ whole genome shotgun (WGS) entry which is preliminary data.</text>
</comment>
<dbReference type="Gene3D" id="3.40.1390.30">
    <property type="entry name" value="NIF3 (NGG1p interacting factor 3)-like"/>
    <property type="match status" value="1"/>
</dbReference>
<dbReference type="SUPFAM" id="SSF102705">
    <property type="entry name" value="NIF3 (NGG1p interacting factor 3)-like"/>
    <property type="match status" value="1"/>
</dbReference>
<sequence>MTIKDIISYLETIAPPALQESYDNAGLLTGNAEWACTGAICCLDAIEEVVNEAIEKKCNLIIAHHPIIFSGLKKLIGKNYIERTIIKAVKNDIAIYAIHTNLDNVINGVNGKIAEKLGLKNLSVLAPKSGELCKLYFYIPAEHASTVMNALFSAGAGTIGNYSECSFRVNGVGTFKPSETANPFLGEAGKRHEDEELKIELLLPSHLEQQIIATLKSVHPYEEVAYEVIRINNKHQQIGSGISGEWDEPLEEADFLQKLKEIFGLSYIKHTRKTGNPVKK</sequence>
<reference evidence="3 4" key="1">
    <citation type="submission" date="2022-02" db="EMBL/GenBank/DDBJ databases">
        <authorList>
            <person name="Min J."/>
        </authorList>
    </citation>
    <scope>NUCLEOTIDE SEQUENCE [LARGE SCALE GENOMIC DNA]</scope>
    <source>
        <strain evidence="3 4">GR10-1</strain>
    </source>
</reference>
<dbReference type="Gene3D" id="3.30.70.120">
    <property type="match status" value="1"/>
</dbReference>
<name>A0ABS9SJE4_9BACT</name>
<keyword evidence="2" id="KW-0479">Metal-binding</keyword>
<accession>A0ABS9SJE4</accession>
<dbReference type="InterPro" id="IPR015867">
    <property type="entry name" value="N-reg_PII/ATP_PRibTrfase_C"/>
</dbReference>
<keyword evidence="4" id="KW-1185">Reference proteome</keyword>
<evidence type="ECO:0000313" key="3">
    <source>
        <dbReference type="EMBL" id="MCH5598435.1"/>
    </source>
</evidence>
<dbReference type="InterPro" id="IPR036069">
    <property type="entry name" value="DUF34/NIF3_sf"/>
</dbReference>
<dbReference type="InterPro" id="IPR002678">
    <property type="entry name" value="DUF34/NIF3"/>
</dbReference>
<dbReference type="PANTHER" id="PTHR13799">
    <property type="entry name" value="NGG1 INTERACTING FACTOR 3"/>
    <property type="match status" value="1"/>
</dbReference>
<gene>
    <name evidence="3" type="ORF">MKP09_11200</name>
</gene>
<protein>
    <submittedName>
        <fullName evidence="3">Nif3-like dinuclear metal center hexameric protein</fullName>
    </submittedName>
</protein>
<organism evidence="3 4">
    <name type="scientific">Niabella ginsengisoli</name>
    <dbReference type="NCBI Taxonomy" id="522298"/>
    <lineage>
        <taxon>Bacteria</taxon>
        <taxon>Pseudomonadati</taxon>
        <taxon>Bacteroidota</taxon>
        <taxon>Chitinophagia</taxon>
        <taxon>Chitinophagales</taxon>
        <taxon>Chitinophagaceae</taxon>
        <taxon>Niabella</taxon>
    </lineage>
</organism>
<evidence type="ECO:0000313" key="4">
    <source>
        <dbReference type="Proteomes" id="UP001202248"/>
    </source>
</evidence>
<dbReference type="Pfam" id="PF01784">
    <property type="entry name" value="DUF34_NIF3"/>
    <property type="match status" value="1"/>
</dbReference>
<comment type="similarity">
    <text evidence="1">Belongs to the GTP cyclohydrolase I type 2/NIF3 family.</text>
</comment>